<dbReference type="GO" id="GO:0016020">
    <property type="term" value="C:membrane"/>
    <property type="evidence" value="ECO:0007669"/>
    <property type="project" value="UniProtKB-SubCell"/>
</dbReference>
<dbReference type="Gene3D" id="6.10.340.10">
    <property type="match status" value="1"/>
</dbReference>
<dbReference type="Gene3D" id="3.30.450.20">
    <property type="entry name" value="PAS domain"/>
    <property type="match status" value="1"/>
</dbReference>
<dbReference type="EMBL" id="PISP01000001">
    <property type="protein sequence ID" value="PKD43909.1"/>
    <property type="molecule type" value="Genomic_DNA"/>
</dbReference>
<dbReference type="RefSeq" id="WP_101071153.1">
    <property type="nucleotide sequence ID" value="NZ_PISP01000001.1"/>
</dbReference>
<dbReference type="PROSITE" id="PS50109">
    <property type="entry name" value="HIS_KIN"/>
    <property type="match status" value="1"/>
</dbReference>
<comment type="subcellular location">
    <subcellularLocation>
        <location evidence="2">Membrane</location>
    </subcellularLocation>
</comment>
<dbReference type="InterPro" id="IPR036890">
    <property type="entry name" value="HATPase_C_sf"/>
</dbReference>
<dbReference type="Pfam" id="PF13426">
    <property type="entry name" value="PAS_9"/>
    <property type="match status" value="1"/>
</dbReference>
<evidence type="ECO:0000256" key="6">
    <source>
        <dbReference type="ARBA" id="ARBA00022741"/>
    </source>
</evidence>
<dbReference type="PANTHER" id="PTHR41523:SF8">
    <property type="entry name" value="ETHYLENE RESPONSE SENSOR PROTEIN"/>
    <property type="match status" value="1"/>
</dbReference>
<dbReference type="Gene3D" id="3.30.565.10">
    <property type="entry name" value="Histidine kinase-like ATPase, C-terminal domain"/>
    <property type="match status" value="1"/>
</dbReference>
<evidence type="ECO:0000256" key="5">
    <source>
        <dbReference type="ARBA" id="ARBA00022679"/>
    </source>
</evidence>
<keyword evidence="8" id="KW-0067">ATP-binding</keyword>
<dbReference type="SUPFAM" id="SSF55785">
    <property type="entry name" value="PYP-like sensor domain (PAS domain)"/>
    <property type="match status" value="1"/>
</dbReference>
<protein>
    <recommendedName>
        <fullName evidence="3">histidine kinase</fullName>
        <ecNumber evidence="3">2.7.13.3</ecNumber>
    </recommendedName>
</protein>
<dbReference type="GO" id="GO:0007165">
    <property type="term" value="P:signal transduction"/>
    <property type="evidence" value="ECO:0007669"/>
    <property type="project" value="InterPro"/>
</dbReference>
<dbReference type="InterPro" id="IPR003660">
    <property type="entry name" value="HAMP_dom"/>
</dbReference>
<evidence type="ECO:0000259" key="11">
    <source>
        <dbReference type="PROSITE" id="PS50112"/>
    </source>
</evidence>
<dbReference type="Proteomes" id="UP000233398">
    <property type="component" value="Unassembled WGS sequence"/>
</dbReference>
<reference evidence="13 14" key="1">
    <citation type="submission" date="2017-11" db="EMBL/GenBank/DDBJ databases">
        <title>Rhodohalobacter 15182 sp. nov., isolated from a salt lake.</title>
        <authorList>
            <person name="Han S."/>
        </authorList>
    </citation>
    <scope>NUCLEOTIDE SEQUENCE [LARGE SCALE GENOMIC DNA]</scope>
    <source>
        <strain evidence="13 14">15182</strain>
    </source>
</reference>
<dbReference type="GO" id="GO:0004673">
    <property type="term" value="F:protein histidine kinase activity"/>
    <property type="evidence" value="ECO:0007669"/>
    <property type="project" value="UniProtKB-EC"/>
</dbReference>
<dbReference type="SUPFAM" id="SSF55874">
    <property type="entry name" value="ATPase domain of HSP90 chaperone/DNA topoisomerase II/histidine kinase"/>
    <property type="match status" value="1"/>
</dbReference>
<evidence type="ECO:0000256" key="3">
    <source>
        <dbReference type="ARBA" id="ARBA00012438"/>
    </source>
</evidence>
<feature type="transmembrane region" description="Helical" evidence="9">
    <location>
        <begin position="208"/>
        <end position="227"/>
    </location>
</feature>
<dbReference type="GO" id="GO:0005524">
    <property type="term" value="F:ATP binding"/>
    <property type="evidence" value="ECO:0007669"/>
    <property type="project" value="UniProtKB-KW"/>
</dbReference>
<dbReference type="SUPFAM" id="SSF158472">
    <property type="entry name" value="HAMP domain-like"/>
    <property type="match status" value="1"/>
</dbReference>
<comment type="caution">
    <text evidence="13">The sequence shown here is derived from an EMBL/GenBank/DDBJ whole genome shotgun (WGS) entry which is preliminary data.</text>
</comment>
<dbReference type="PROSITE" id="PS50112">
    <property type="entry name" value="PAS"/>
    <property type="match status" value="1"/>
</dbReference>
<dbReference type="CDD" id="cd00130">
    <property type="entry name" value="PAS"/>
    <property type="match status" value="1"/>
</dbReference>
<accession>A0A2N0VI93</accession>
<feature type="domain" description="PAS" evidence="11">
    <location>
        <begin position="281"/>
        <end position="351"/>
    </location>
</feature>
<keyword evidence="9" id="KW-0812">Transmembrane</keyword>
<evidence type="ECO:0000256" key="2">
    <source>
        <dbReference type="ARBA" id="ARBA00004370"/>
    </source>
</evidence>
<feature type="domain" description="HAMP" evidence="12">
    <location>
        <begin position="228"/>
        <end position="280"/>
    </location>
</feature>
<dbReference type="CDD" id="cd06225">
    <property type="entry name" value="HAMP"/>
    <property type="match status" value="1"/>
</dbReference>
<dbReference type="AlphaFoldDB" id="A0A2N0VI93"/>
<name>A0A2N0VI93_9BACT</name>
<evidence type="ECO:0000256" key="8">
    <source>
        <dbReference type="ARBA" id="ARBA00022840"/>
    </source>
</evidence>
<dbReference type="Pfam" id="PF07568">
    <property type="entry name" value="HisKA_2"/>
    <property type="match status" value="1"/>
</dbReference>
<evidence type="ECO:0000259" key="10">
    <source>
        <dbReference type="PROSITE" id="PS50109"/>
    </source>
</evidence>
<evidence type="ECO:0000256" key="1">
    <source>
        <dbReference type="ARBA" id="ARBA00000085"/>
    </source>
</evidence>
<evidence type="ECO:0000259" key="12">
    <source>
        <dbReference type="PROSITE" id="PS50885"/>
    </source>
</evidence>
<keyword evidence="7" id="KW-0418">Kinase</keyword>
<evidence type="ECO:0000256" key="9">
    <source>
        <dbReference type="SAM" id="Phobius"/>
    </source>
</evidence>
<dbReference type="PANTHER" id="PTHR41523">
    <property type="entry name" value="TWO-COMPONENT SYSTEM SENSOR PROTEIN"/>
    <property type="match status" value="1"/>
</dbReference>
<dbReference type="Pfam" id="PF02518">
    <property type="entry name" value="HATPase_c"/>
    <property type="match status" value="1"/>
</dbReference>
<dbReference type="Pfam" id="PF00672">
    <property type="entry name" value="HAMP"/>
    <property type="match status" value="1"/>
</dbReference>
<keyword evidence="9" id="KW-1133">Transmembrane helix</keyword>
<evidence type="ECO:0000256" key="4">
    <source>
        <dbReference type="ARBA" id="ARBA00022553"/>
    </source>
</evidence>
<evidence type="ECO:0000313" key="14">
    <source>
        <dbReference type="Proteomes" id="UP000233398"/>
    </source>
</evidence>
<comment type="catalytic activity">
    <reaction evidence="1">
        <text>ATP + protein L-histidine = ADP + protein N-phospho-L-histidine.</text>
        <dbReference type="EC" id="2.7.13.3"/>
    </reaction>
</comment>
<evidence type="ECO:0000313" key="13">
    <source>
        <dbReference type="EMBL" id="PKD43909.1"/>
    </source>
</evidence>
<keyword evidence="9" id="KW-0472">Membrane</keyword>
<dbReference type="OrthoDB" id="9767435at2"/>
<dbReference type="PROSITE" id="PS50885">
    <property type="entry name" value="HAMP"/>
    <property type="match status" value="1"/>
</dbReference>
<keyword evidence="14" id="KW-1185">Reference proteome</keyword>
<dbReference type="SMART" id="SM00304">
    <property type="entry name" value="HAMP"/>
    <property type="match status" value="1"/>
</dbReference>
<dbReference type="SMART" id="SM00387">
    <property type="entry name" value="HATPase_c"/>
    <property type="match status" value="1"/>
</dbReference>
<evidence type="ECO:0000256" key="7">
    <source>
        <dbReference type="ARBA" id="ARBA00022777"/>
    </source>
</evidence>
<dbReference type="InterPro" id="IPR035965">
    <property type="entry name" value="PAS-like_dom_sf"/>
</dbReference>
<dbReference type="NCBIfam" id="TIGR00229">
    <property type="entry name" value="sensory_box"/>
    <property type="match status" value="1"/>
</dbReference>
<keyword evidence="6" id="KW-0547">Nucleotide-binding</keyword>
<feature type="domain" description="Histidine kinase" evidence="10">
    <location>
        <begin position="415"/>
        <end position="610"/>
    </location>
</feature>
<organism evidence="13 14">
    <name type="scientific">Rhodohalobacter barkolensis</name>
    <dbReference type="NCBI Taxonomy" id="2053187"/>
    <lineage>
        <taxon>Bacteria</taxon>
        <taxon>Pseudomonadati</taxon>
        <taxon>Balneolota</taxon>
        <taxon>Balneolia</taxon>
        <taxon>Balneolales</taxon>
        <taxon>Balneolaceae</taxon>
        <taxon>Rhodohalobacter</taxon>
    </lineage>
</organism>
<keyword evidence="5" id="KW-0808">Transferase</keyword>
<gene>
    <name evidence="13" type="ORF">CWD77_00045</name>
</gene>
<dbReference type="InterPro" id="IPR000014">
    <property type="entry name" value="PAS"/>
</dbReference>
<dbReference type="EC" id="2.7.13.3" evidence="3"/>
<proteinExistence type="predicted"/>
<dbReference type="InterPro" id="IPR003594">
    <property type="entry name" value="HATPase_dom"/>
</dbReference>
<dbReference type="InterPro" id="IPR005467">
    <property type="entry name" value="His_kinase_dom"/>
</dbReference>
<dbReference type="SMART" id="SM00091">
    <property type="entry name" value="PAS"/>
    <property type="match status" value="1"/>
</dbReference>
<sequence length="618" mass="70310">MRLGTKLLLGFISIALLVLITGSLSYYLSNAVKNDLIETSELTSRQLQSLTEMTSDLQNSLLYTRNYLTEYDKRIRGDRSLPVTAQIRESRRIVEKSLDQFESDFKEFREFSTNNFGNTEDDPSFESEIDGLADSLQVSFSYYSSLTRQIIDVDQTDFGNEIFNVTVEPYFRNTVLPYLIELRGMFHDRVNLQLAELENRANTTIRQVIVITILAFLIAILFTFIVYQSIAKPIQKLQRTADELGSGDLSKRIHIQTKDELADLANSFNMMAENLSKSMVSRSYMNNIIQSMGDMLVVTDKENRIELINHAVSLTLNYDPKKLKGNNFFDLFNEDDRTEVAETYAETKSDNPVVDEWIMNTGTDQKIPVVVTHTEIQDQNGERKHIYVARDVTEQKEAEKRISDSLKEKDVMLSEIHHRVKNNLAVISGLLEMQVWNTEDESIAEILRDSQLKIKSMSLVHEKLYQNENFANIDIGNYTEELVSEIQKSYQSKRKNIEAFFDCDSISVTLNQAIPISLLLNESIVNIYKHAFTSMNEGVISIRMKMLNGNIEIRISDNGIGLPDGFDKETGGSMGLVLIDTLAKQLNGTYQFQNGEESGTELLISFPKNDKSGGGFVK</sequence>
<dbReference type="InterPro" id="IPR011495">
    <property type="entry name" value="Sig_transdc_His_kin_sub2_dim/P"/>
</dbReference>
<keyword evidence="4" id="KW-0597">Phosphoprotein</keyword>